<feature type="region of interest" description="Disordered" evidence="4">
    <location>
        <begin position="97"/>
        <end position="210"/>
    </location>
</feature>
<dbReference type="CDD" id="cd00093">
    <property type="entry name" value="HTH_XRE"/>
    <property type="match status" value="1"/>
</dbReference>
<dbReference type="RefSeq" id="WP_201844175.1">
    <property type="nucleotide sequence ID" value="NZ_JBHLYJ010000027.1"/>
</dbReference>
<dbReference type="NCBIfam" id="NF047542">
    <property type="entry name" value="telomere_Tap"/>
    <property type="match status" value="1"/>
</dbReference>
<dbReference type="AlphaFoldDB" id="A0A937EQD4"/>
<feature type="compositionally biased region" description="Low complexity" evidence="4">
    <location>
        <begin position="129"/>
        <end position="142"/>
    </location>
</feature>
<dbReference type="SUPFAM" id="SSF47413">
    <property type="entry name" value="lambda repressor-like DNA-binding domains"/>
    <property type="match status" value="1"/>
</dbReference>
<dbReference type="PANTHER" id="PTHR36511:SF3">
    <property type="entry name" value="ANTITOXIN HIGA-2"/>
    <property type="match status" value="1"/>
</dbReference>
<accession>A0A937EQD4</accession>
<evidence type="ECO:0000313" key="7">
    <source>
        <dbReference type="Proteomes" id="UP000661858"/>
    </source>
</evidence>
<feature type="compositionally biased region" description="Low complexity" evidence="4">
    <location>
        <begin position="157"/>
        <end position="190"/>
    </location>
</feature>
<feature type="domain" description="HTH cro/C1-type" evidence="5">
    <location>
        <begin position="43"/>
        <end position="96"/>
    </location>
</feature>
<evidence type="ECO:0000256" key="2">
    <source>
        <dbReference type="ARBA" id="ARBA00023125"/>
    </source>
</evidence>
<dbReference type="Pfam" id="PF01381">
    <property type="entry name" value="HTH_3"/>
    <property type="match status" value="1"/>
</dbReference>
<dbReference type="Gene3D" id="1.10.260.40">
    <property type="entry name" value="lambda repressor-like DNA-binding domains"/>
    <property type="match status" value="1"/>
</dbReference>
<gene>
    <name evidence="6" type="ORF">JK359_37840</name>
</gene>
<dbReference type="PANTHER" id="PTHR36511">
    <property type="entry name" value="MERR FAMILY BACTERIAL REGULATORY PROTEIN"/>
    <property type="match status" value="1"/>
</dbReference>
<evidence type="ECO:0000256" key="1">
    <source>
        <dbReference type="ARBA" id="ARBA00023015"/>
    </source>
</evidence>
<proteinExistence type="predicted"/>
<dbReference type="GO" id="GO:0003677">
    <property type="term" value="F:DNA binding"/>
    <property type="evidence" value="ECO:0007669"/>
    <property type="project" value="UniProtKB-KW"/>
</dbReference>
<dbReference type="InterPro" id="IPR001387">
    <property type="entry name" value="Cro/C1-type_HTH"/>
</dbReference>
<dbReference type="PROSITE" id="PS50943">
    <property type="entry name" value="HTH_CROC1"/>
    <property type="match status" value="1"/>
</dbReference>
<dbReference type="SMART" id="SM00530">
    <property type="entry name" value="HTH_XRE"/>
    <property type="match status" value="1"/>
</dbReference>
<dbReference type="Proteomes" id="UP000661858">
    <property type="component" value="Unassembled WGS sequence"/>
</dbReference>
<dbReference type="InterPro" id="IPR010982">
    <property type="entry name" value="Lambda_DNA-bd_dom_sf"/>
</dbReference>
<keyword evidence="7" id="KW-1185">Reference proteome</keyword>
<dbReference type="InterPro" id="IPR052359">
    <property type="entry name" value="HTH-type_reg/antitoxin"/>
</dbReference>
<keyword evidence="3" id="KW-0804">Transcription</keyword>
<keyword evidence="2" id="KW-0238">DNA-binding</keyword>
<sequence length="786" mass="85235">MCGWCRLFREVNSVPSENALFDAVDALLEQVAQDDLPAPVERKRLREAAGLSQDQVAKALNTRREAVGNWEAGKTEPRPPKRAAYARLLEGLAARFPAPHTEPDTGPASETGPGLRAEPASNAPPTPETEPAADAEPAPAEALVPKAFGGPAPVPAPAVEAPTAPAPAVRHAPTARPITRPTTRPTRPSQRPSPPKETRRPAAPAAADRRFENGPLAVIDTDADGGGQVLAYCVGGLVLDVPAKSLPALIEWTLTEARLGQARLHRNGRDADPVLVLTPAALERYGLPVALSEEERRAGRLPDSHKAVKQLARADWQLTRRGFGPWARIYRPAEGSRRNCVQLCIPAWNALDVREWDRKDEPQLPGMHPADLARYLGAYAQRVMTPRGTTAVTGLELMVALRPPTRAEKDEATGEYKQAFNDDALTAVYDVVECEVPDEHPLLKGKFPRHHLRTPAEMLMEEPYDWCRPLTDEECMNQFLVAVDINMSFAAAANGLTVGLNGPTHLTGNPEFDASLPGSWLVDLSHVDLSRVDVGGRTVDGDRLPSPFTPKGDRPTGPAWYATPTLAYALELGFEVAPIEAYVRTRTARYLDGWYKRLRDAYVETMADLGVTTDMGGAEFLQAMARSKHVDPTMALLAGAIKATAKGGIGKLRQRNRGQVPYYEPWPALARETWRPDIRAAVLANQRIGLHRKLMKTAAAAGLYPVAIGTDAIVYPSPGPSPLDVLPFTPEGKPVPGTFRLGISPGMVKHQGTKTVLWAEEQFEEHGGVFNVSNLIKNDPTAGEGE</sequence>
<dbReference type="EMBL" id="JAERRK010000039">
    <property type="protein sequence ID" value="MBL1087633.1"/>
    <property type="molecule type" value="Genomic_DNA"/>
</dbReference>
<keyword evidence="1" id="KW-0805">Transcription regulation</keyword>
<evidence type="ECO:0000256" key="3">
    <source>
        <dbReference type="ARBA" id="ARBA00023163"/>
    </source>
</evidence>
<reference evidence="6" key="1">
    <citation type="submission" date="2021-01" db="EMBL/GenBank/DDBJ databases">
        <title>WGS of actinomycetes isolated from Thailand.</title>
        <authorList>
            <person name="Thawai C."/>
        </authorList>
    </citation>
    <scope>NUCLEOTIDE SEQUENCE</scope>
    <source>
        <strain evidence="6">RCU-197</strain>
    </source>
</reference>
<protein>
    <submittedName>
        <fullName evidence="6">Helix-turn-helix domain-containing protein</fullName>
    </submittedName>
</protein>
<evidence type="ECO:0000259" key="5">
    <source>
        <dbReference type="PROSITE" id="PS50943"/>
    </source>
</evidence>
<evidence type="ECO:0000256" key="4">
    <source>
        <dbReference type="SAM" id="MobiDB-lite"/>
    </source>
</evidence>
<evidence type="ECO:0000313" key="6">
    <source>
        <dbReference type="EMBL" id="MBL1087633.1"/>
    </source>
</evidence>
<name>A0A937EQD4_9ACTN</name>
<organism evidence="6 7">
    <name type="scientific">Streptomyces actinomycinicus</name>
    <dbReference type="NCBI Taxonomy" id="1695166"/>
    <lineage>
        <taxon>Bacteria</taxon>
        <taxon>Bacillati</taxon>
        <taxon>Actinomycetota</taxon>
        <taxon>Actinomycetes</taxon>
        <taxon>Kitasatosporales</taxon>
        <taxon>Streptomycetaceae</taxon>
        <taxon>Streptomyces</taxon>
    </lineage>
</organism>
<comment type="caution">
    <text evidence="6">The sequence shown here is derived from an EMBL/GenBank/DDBJ whole genome shotgun (WGS) entry which is preliminary data.</text>
</comment>